<dbReference type="AlphaFoldDB" id="A0A511YIC8"/>
<dbReference type="SUPFAM" id="SSF53335">
    <property type="entry name" value="S-adenosyl-L-methionine-dependent methyltransferases"/>
    <property type="match status" value="1"/>
</dbReference>
<dbReference type="PANTHER" id="PTHR36973">
    <property type="entry name" value="SLL1456 PROTEIN-RELATED"/>
    <property type="match status" value="1"/>
</dbReference>
<proteinExistence type="predicted"/>
<dbReference type="Gene3D" id="3.40.50.150">
    <property type="entry name" value="Vaccinia Virus protein VP39"/>
    <property type="match status" value="1"/>
</dbReference>
<dbReference type="PANTHER" id="PTHR36973:SF4">
    <property type="entry name" value="NODULATION PROTEIN"/>
    <property type="match status" value="1"/>
</dbReference>
<evidence type="ECO:0000259" key="1">
    <source>
        <dbReference type="Pfam" id="PF05050"/>
    </source>
</evidence>
<reference evidence="2 3" key="1">
    <citation type="submission" date="2019-07" db="EMBL/GenBank/DDBJ databases">
        <title>Whole genome shotgun sequence of Chryseobacterium hagamense NBRC 105253.</title>
        <authorList>
            <person name="Hosoyama A."/>
            <person name="Uohara A."/>
            <person name="Ohji S."/>
            <person name="Ichikawa N."/>
        </authorList>
    </citation>
    <scope>NUCLEOTIDE SEQUENCE [LARGE SCALE GENOMIC DNA]</scope>
    <source>
        <strain evidence="2 3">NBRC 105253</strain>
    </source>
</reference>
<sequence>MAGFYGKKAFQAFFERLFFIALRGMNYGNGSDYEKSGEKYIFGLINRIFSDKEIVIFDIGANIGGYSRALIQNIKTPFRIYAFEPTTFCVNELEKIDHINFIYHQLGFSNNPGTAEIHYDYDGSVWASIENSGYERIKKQLSRTETIKLETIDRFLEEHSISHIDFLKIDVEGHELKAFQGAKDAIEHGRITMIQFEFGLASLYAGNRLTDFFSILQNYDIYRILQDGLQKMTYHESFEIYLTTNYLAVDKKANFKIS</sequence>
<dbReference type="NCBIfam" id="TIGR01444">
    <property type="entry name" value="fkbM_fam"/>
    <property type="match status" value="1"/>
</dbReference>
<dbReference type="Pfam" id="PF05050">
    <property type="entry name" value="Methyltransf_21"/>
    <property type="match status" value="1"/>
</dbReference>
<dbReference type="Proteomes" id="UP000321863">
    <property type="component" value="Unassembled WGS sequence"/>
</dbReference>
<feature type="domain" description="Methyltransferase FkbM" evidence="1">
    <location>
        <begin position="58"/>
        <end position="210"/>
    </location>
</feature>
<dbReference type="EMBL" id="BJYJ01000002">
    <property type="protein sequence ID" value="GEN74949.1"/>
    <property type="molecule type" value="Genomic_DNA"/>
</dbReference>
<organism evidence="2 3">
    <name type="scientific">Chryseobacterium hagamense</name>
    <dbReference type="NCBI Taxonomy" id="395935"/>
    <lineage>
        <taxon>Bacteria</taxon>
        <taxon>Pseudomonadati</taxon>
        <taxon>Bacteroidota</taxon>
        <taxon>Flavobacteriia</taxon>
        <taxon>Flavobacteriales</taxon>
        <taxon>Weeksellaceae</taxon>
        <taxon>Chryseobacterium group</taxon>
        <taxon>Chryseobacterium</taxon>
    </lineage>
</organism>
<dbReference type="GO" id="GO:0032259">
    <property type="term" value="P:methylation"/>
    <property type="evidence" value="ECO:0007669"/>
    <property type="project" value="UniProtKB-KW"/>
</dbReference>
<accession>A0A511YIC8</accession>
<comment type="caution">
    <text evidence="2">The sequence shown here is derived from an EMBL/GenBank/DDBJ whole genome shotgun (WGS) entry which is preliminary data.</text>
</comment>
<evidence type="ECO:0000313" key="3">
    <source>
        <dbReference type="Proteomes" id="UP000321863"/>
    </source>
</evidence>
<dbReference type="GO" id="GO:0008171">
    <property type="term" value="F:O-methyltransferase activity"/>
    <property type="evidence" value="ECO:0007669"/>
    <property type="project" value="TreeGrafter"/>
</dbReference>
<keyword evidence="2" id="KW-0808">Transferase</keyword>
<dbReference type="InterPro" id="IPR053188">
    <property type="entry name" value="FkbM_Methyltransferase"/>
</dbReference>
<evidence type="ECO:0000313" key="2">
    <source>
        <dbReference type="EMBL" id="GEN74949.1"/>
    </source>
</evidence>
<dbReference type="InterPro" id="IPR029063">
    <property type="entry name" value="SAM-dependent_MTases_sf"/>
</dbReference>
<name>A0A511YIC8_9FLAO</name>
<keyword evidence="2" id="KW-0489">Methyltransferase</keyword>
<keyword evidence="3" id="KW-1185">Reference proteome</keyword>
<protein>
    <submittedName>
        <fullName evidence="2">Methyltransferase FkbM</fullName>
    </submittedName>
</protein>
<dbReference type="InterPro" id="IPR006342">
    <property type="entry name" value="FkbM_mtfrase"/>
</dbReference>
<gene>
    <name evidence="2" type="ORF">CHA01nite_06890</name>
</gene>